<accession>M6C8R3</accession>
<proteinExistence type="predicted"/>
<dbReference type="PATRIC" id="fig|1218567.3.peg.50"/>
<dbReference type="Proteomes" id="UP000011873">
    <property type="component" value="Unassembled WGS sequence"/>
</dbReference>
<organism evidence="1 2">
    <name type="scientific">Leptospira borgpetersenii serovar Hardjo-bovis str. Sponselee</name>
    <dbReference type="NCBI Taxonomy" id="1303729"/>
    <lineage>
        <taxon>Bacteria</taxon>
        <taxon>Pseudomonadati</taxon>
        <taxon>Spirochaetota</taxon>
        <taxon>Spirochaetia</taxon>
        <taxon>Leptospirales</taxon>
        <taxon>Leptospiraceae</taxon>
        <taxon>Leptospira</taxon>
    </lineage>
</organism>
<evidence type="ECO:0000313" key="1">
    <source>
        <dbReference type="EMBL" id="EMJ85183.1"/>
    </source>
</evidence>
<dbReference type="AlphaFoldDB" id="M6C8R3"/>
<dbReference type="EMBL" id="ANMU01000002">
    <property type="protein sequence ID" value="EMJ85183.1"/>
    <property type="molecule type" value="Genomic_DNA"/>
</dbReference>
<reference evidence="1 2" key="1">
    <citation type="submission" date="2013-01" db="EMBL/GenBank/DDBJ databases">
        <authorList>
            <person name="Harkins D.M."/>
            <person name="Durkin A.S."/>
            <person name="Brinkac L.M."/>
            <person name="Haft D.H."/>
            <person name="Selengut J.D."/>
            <person name="Sanka R."/>
            <person name="DePew J."/>
            <person name="Purushe J."/>
            <person name="Galloway R.L."/>
            <person name="Vinetz J.M."/>
            <person name="Sutton G.G."/>
            <person name="Nierman W.C."/>
            <person name="Fouts D.E."/>
        </authorList>
    </citation>
    <scope>NUCLEOTIDE SEQUENCE [LARGE SCALE GENOMIC DNA]</scope>
    <source>
        <strain evidence="1 2">Sponselee CDC</strain>
    </source>
</reference>
<evidence type="ECO:0000313" key="2">
    <source>
        <dbReference type="Proteomes" id="UP000011873"/>
    </source>
</evidence>
<comment type="caution">
    <text evidence="1">The sequence shown here is derived from an EMBL/GenBank/DDBJ whole genome shotgun (WGS) entry which is preliminary data.</text>
</comment>
<name>M6C8R3_LEPBO</name>
<gene>
    <name evidence="1" type="ORF">LEP1GSC016_0562</name>
</gene>
<sequence>MKNSGETLFTKAFQVASDSPRFSYTNRKRRFPSLLKPGLITFLSLSKPQRRFV</sequence>
<protein>
    <submittedName>
        <fullName evidence="1">Uncharacterized protein</fullName>
    </submittedName>
</protein>